<organism evidence="2 3">
    <name type="scientific">Parascaris univalens</name>
    <name type="common">Nematode worm</name>
    <dbReference type="NCBI Taxonomy" id="6257"/>
    <lineage>
        <taxon>Eukaryota</taxon>
        <taxon>Metazoa</taxon>
        <taxon>Ecdysozoa</taxon>
        <taxon>Nematoda</taxon>
        <taxon>Chromadorea</taxon>
        <taxon>Rhabditida</taxon>
        <taxon>Spirurina</taxon>
        <taxon>Ascaridomorpha</taxon>
        <taxon>Ascaridoidea</taxon>
        <taxon>Ascarididae</taxon>
        <taxon>Parascaris</taxon>
    </lineage>
</organism>
<sequence length="54" mass="6051">MLYRCLVFLLSFFDLSHTPFLILPFTASLQSSPFFCEFSFNAPVIVVVGGLQCS</sequence>
<proteinExistence type="predicted"/>
<evidence type="ECO:0000313" key="3">
    <source>
        <dbReference type="WBParaSite" id="PgR012_g162_t01"/>
    </source>
</evidence>
<evidence type="ECO:0000256" key="1">
    <source>
        <dbReference type="SAM" id="SignalP"/>
    </source>
</evidence>
<feature type="signal peptide" evidence="1">
    <location>
        <begin position="1"/>
        <end position="18"/>
    </location>
</feature>
<dbReference type="AlphaFoldDB" id="A0A915AT14"/>
<dbReference type="WBParaSite" id="PgR012_g162_t01">
    <property type="protein sequence ID" value="PgR012_g162_t01"/>
    <property type="gene ID" value="PgR012_g162"/>
</dbReference>
<dbReference type="Proteomes" id="UP000887569">
    <property type="component" value="Unplaced"/>
</dbReference>
<keyword evidence="1" id="KW-0732">Signal</keyword>
<feature type="chain" id="PRO_5037686658" evidence="1">
    <location>
        <begin position="19"/>
        <end position="54"/>
    </location>
</feature>
<reference evidence="3" key="1">
    <citation type="submission" date="2022-11" db="UniProtKB">
        <authorList>
            <consortium name="WormBaseParasite"/>
        </authorList>
    </citation>
    <scope>IDENTIFICATION</scope>
</reference>
<accession>A0A915AT14</accession>
<evidence type="ECO:0000313" key="2">
    <source>
        <dbReference type="Proteomes" id="UP000887569"/>
    </source>
</evidence>
<keyword evidence="2" id="KW-1185">Reference proteome</keyword>
<protein>
    <submittedName>
        <fullName evidence="3">Uncharacterized protein</fullName>
    </submittedName>
</protein>
<name>A0A915AT14_PARUN</name>